<dbReference type="EC" id="5.1.3.1" evidence="11"/>
<dbReference type="InterPro" id="IPR000056">
    <property type="entry name" value="Ribul_P_3_epim-like"/>
</dbReference>
<dbReference type="GO" id="GO:0004750">
    <property type="term" value="F:D-ribulose-phosphate 3-epimerase activity"/>
    <property type="evidence" value="ECO:0007669"/>
    <property type="project" value="UniProtKB-EC"/>
</dbReference>
<dbReference type="Gene3D" id="3.20.20.70">
    <property type="entry name" value="Aldolase class I"/>
    <property type="match status" value="1"/>
</dbReference>
<gene>
    <name evidence="11" type="ORF">ABV300_05580</name>
</gene>
<accession>A0AAU8G7A0</accession>
<dbReference type="GO" id="GO:0006091">
    <property type="term" value="P:generation of precursor metabolites and energy"/>
    <property type="evidence" value="ECO:0007669"/>
    <property type="project" value="UniProtKB-ARBA"/>
</dbReference>
<evidence type="ECO:0000256" key="9">
    <source>
        <dbReference type="ARBA" id="ARBA00023235"/>
    </source>
</evidence>
<comment type="cofactor">
    <cofactor evidence="1">
        <name>Mn(2+)</name>
        <dbReference type="ChEBI" id="CHEBI:29035"/>
    </cofactor>
</comment>
<keyword evidence="6" id="KW-0862">Zinc</keyword>
<dbReference type="RefSeq" id="WP_353713913.1">
    <property type="nucleotide sequence ID" value="NZ_CP159307.1"/>
</dbReference>
<keyword evidence="5" id="KW-0479">Metal-binding</keyword>
<dbReference type="PANTHER" id="PTHR11749">
    <property type="entry name" value="RIBULOSE-5-PHOSPHATE-3-EPIMERASE"/>
    <property type="match status" value="1"/>
</dbReference>
<name>A0AAU8G7A0_9CHLR</name>
<dbReference type="GO" id="GO:1901135">
    <property type="term" value="P:carbohydrate derivative metabolic process"/>
    <property type="evidence" value="ECO:0007669"/>
    <property type="project" value="UniProtKB-ARBA"/>
</dbReference>
<evidence type="ECO:0000256" key="1">
    <source>
        <dbReference type="ARBA" id="ARBA00001936"/>
    </source>
</evidence>
<organism evidence="11">
    <name type="scientific">Dehalogenimonas sp. 4OHTPN</name>
    <dbReference type="NCBI Taxonomy" id="3166643"/>
    <lineage>
        <taxon>Bacteria</taxon>
        <taxon>Bacillati</taxon>
        <taxon>Chloroflexota</taxon>
        <taxon>Dehalococcoidia</taxon>
        <taxon>Dehalococcoidales</taxon>
        <taxon>Dehalococcoidaceae</taxon>
        <taxon>Dehalogenimonas</taxon>
    </lineage>
</organism>
<comment type="cofactor">
    <cofactor evidence="2">
        <name>Zn(2+)</name>
        <dbReference type="ChEBI" id="CHEBI:29105"/>
    </cofactor>
</comment>
<dbReference type="EMBL" id="CP159307">
    <property type="protein sequence ID" value="XCH32640.1"/>
    <property type="molecule type" value="Genomic_DNA"/>
</dbReference>
<keyword evidence="10" id="KW-0119">Carbohydrate metabolism</keyword>
<dbReference type="CDD" id="cd00429">
    <property type="entry name" value="RPE"/>
    <property type="match status" value="1"/>
</dbReference>
<dbReference type="GO" id="GO:0005975">
    <property type="term" value="P:carbohydrate metabolic process"/>
    <property type="evidence" value="ECO:0007669"/>
    <property type="project" value="InterPro"/>
</dbReference>
<dbReference type="FunFam" id="3.20.20.70:FF:000191">
    <property type="entry name" value="ribulose-phosphate 3-epimerase isoform X2"/>
    <property type="match status" value="1"/>
</dbReference>
<proteinExistence type="predicted"/>
<dbReference type="GO" id="GO:0046872">
    <property type="term" value="F:metal ion binding"/>
    <property type="evidence" value="ECO:0007669"/>
    <property type="project" value="UniProtKB-KW"/>
</dbReference>
<keyword evidence="9 11" id="KW-0413">Isomerase</keyword>
<evidence type="ECO:0000256" key="4">
    <source>
        <dbReference type="ARBA" id="ARBA00011738"/>
    </source>
</evidence>
<evidence type="ECO:0000256" key="6">
    <source>
        <dbReference type="ARBA" id="ARBA00022833"/>
    </source>
</evidence>
<comment type="subunit">
    <text evidence="4">Homodimer.</text>
</comment>
<protein>
    <submittedName>
        <fullName evidence="11">Ribulose-phosphate 3-epimerase</fullName>
        <ecNumber evidence="11">5.1.3.1</ecNumber>
    </submittedName>
</protein>
<dbReference type="AlphaFoldDB" id="A0AAU8G7A0"/>
<sequence>MSEEMFRCVRIVPAILTDDPQVLRVMAKQLKGAVDWAQVDIMDGEFVPSRSIGWRDVKSVKLPFDWEAHLMVNEPETYFSGFRSAGARRVIFHFEASKNPYAVIDIARKLGLEVGIALNPETPVSMATGLLPLIDSILIMSVIPGFYGSKFIPECLDKAGEIRALAPNISIGIDGGIKEANIVEVALSGVDDICVGSGIFLSGDPAANQRRLQGIVDAALA</sequence>
<dbReference type="GO" id="GO:0046496">
    <property type="term" value="P:nicotinamide nucleotide metabolic process"/>
    <property type="evidence" value="ECO:0007669"/>
    <property type="project" value="UniProtKB-ARBA"/>
</dbReference>
<dbReference type="SUPFAM" id="SSF51366">
    <property type="entry name" value="Ribulose-phoshate binding barrel"/>
    <property type="match status" value="1"/>
</dbReference>
<dbReference type="InterPro" id="IPR013785">
    <property type="entry name" value="Aldolase_TIM"/>
</dbReference>
<reference evidence="11" key="1">
    <citation type="submission" date="2024-06" db="EMBL/GenBank/DDBJ databases">
        <title>A Novel Isolate, Dehalogenimonas sp. Strain 4OHTPN, Dechlorinates Aromatic 4 Hydroxy chlorothalonil by a Novel Reductive Dehalogenase.</title>
        <authorList>
            <person name="Liu G."/>
        </authorList>
    </citation>
    <scope>NUCLEOTIDE SEQUENCE</scope>
    <source>
        <strain evidence="11">4OHTPN</strain>
    </source>
</reference>
<keyword evidence="7" id="KW-0408">Iron</keyword>
<dbReference type="InterPro" id="IPR011060">
    <property type="entry name" value="RibuloseP-bd_barrel"/>
</dbReference>
<evidence type="ECO:0000256" key="10">
    <source>
        <dbReference type="ARBA" id="ARBA00023277"/>
    </source>
</evidence>
<comment type="cofactor">
    <cofactor evidence="3">
        <name>Fe(2+)</name>
        <dbReference type="ChEBI" id="CHEBI:29033"/>
    </cofactor>
</comment>
<evidence type="ECO:0000256" key="2">
    <source>
        <dbReference type="ARBA" id="ARBA00001947"/>
    </source>
</evidence>
<evidence type="ECO:0000256" key="3">
    <source>
        <dbReference type="ARBA" id="ARBA00001954"/>
    </source>
</evidence>
<evidence type="ECO:0000256" key="8">
    <source>
        <dbReference type="ARBA" id="ARBA00023211"/>
    </source>
</evidence>
<dbReference type="Pfam" id="PF00834">
    <property type="entry name" value="Ribul_P_3_epim"/>
    <property type="match status" value="1"/>
</dbReference>
<evidence type="ECO:0000256" key="5">
    <source>
        <dbReference type="ARBA" id="ARBA00022723"/>
    </source>
</evidence>
<evidence type="ECO:0000256" key="7">
    <source>
        <dbReference type="ARBA" id="ARBA00023004"/>
    </source>
</evidence>
<evidence type="ECO:0000313" key="11">
    <source>
        <dbReference type="EMBL" id="XCH32640.1"/>
    </source>
</evidence>
<dbReference type="GO" id="GO:0006163">
    <property type="term" value="P:purine nucleotide metabolic process"/>
    <property type="evidence" value="ECO:0007669"/>
    <property type="project" value="UniProtKB-ARBA"/>
</dbReference>
<keyword evidence="8" id="KW-0464">Manganese</keyword>